<dbReference type="Proteomes" id="UP000887569">
    <property type="component" value="Unplaced"/>
</dbReference>
<dbReference type="WBParaSite" id="PgB02X_g133_t01">
    <property type="protein sequence ID" value="PgB02X_g133_t01"/>
    <property type="gene ID" value="PgB02X_g133"/>
</dbReference>
<evidence type="ECO:0000256" key="3">
    <source>
        <dbReference type="ARBA" id="ARBA00022833"/>
    </source>
</evidence>
<keyword evidence="2 4" id="KW-0863">Zinc-finger</keyword>
<dbReference type="PANTHER" id="PTHR13510:SF44">
    <property type="entry name" value="RABENOSYN-5"/>
    <property type="match status" value="1"/>
</dbReference>
<dbReference type="PANTHER" id="PTHR13510">
    <property type="entry name" value="FYVE-FINGER-CONTAINING RAB5 EFFECTOR PROTEIN RABENOSYN-5-RELATED"/>
    <property type="match status" value="1"/>
</dbReference>
<dbReference type="AlphaFoldDB" id="A0A914ZH93"/>
<organism evidence="6 7">
    <name type="scientific">Parascaris univalens</name>
    <name type="common">Nematode worm</name>
    <dbReference type="NCBI Taxonomy" id="6257"/>
    <lineage>
        <taxon>Eukaryota</taxon>
        <taxon>Metazoa</taxon>
        <taxon>Ecdysozoa</taxon>
        <taxon>Nematoda</taxon>
        <taxon>Chromadorea</taxon>
        <taxon>Rhabditida</taxon>
        <taxon>Spirurina</taxon>
        <taxon>Ascaridomorpha</taxon>
        <taxon>Ascaridoidea</taxon>
        <taxon>Ascarididae</taxon>
        <taxon>Parascaris</taxon>
    </lineage>
</organism>
<dbReference type="CDD" id="cd15716">
    <property type="entry name" value="FYVE_RBNS5"/>
    <property type="match status" value="1"/>
</dbReference>
<evidence type="ECO:0000259" key="5">
    <source>
        <dbReference type="PROSITE" id="PS50178"/>
    </source>
</evidence>
<dbReference type="InterPro" id="IPR052727">
    <property type="entry name" value="Rab4/Rab5_effector"/>
</dbReference>
<dbReference type="InterPro" id="IPR013087">
    <property type="entry name" value="Znf_C2H2_type"/>
</dbReference>
<dbReference type="InterPro" id="IPR011011">
    <property type="entry name" value="Znf_FYVE_PHD"/>
</dbReference>
<dbReference type="InterPro" id="IPR036531">
    <property type="entry name" value="Rbsn_Rab-bd_sf"/>
</dbReference>
<evidence type="ECO:0000313" key="6">
    <source>
        <dbReference type="Proteomes" id="UP000887569"/>
    </source>
</evidence>
<protein>
    <submittedName>
        <fullName evidence="7">FYVE-type domain-containing protein</fullName>
    </submittedName>
</protein>
<name>A0A914ZH93_PARUN</name>
<dbReference type="InterPro" id="IPR021565">
    <property type="entry name" value="Rbsn_Rab-bd"/>
</dbReference>
<keyword evidence="1" id="KW-0479">Metal-binding</keyword>
<dbReference type="Gene3D" id="3.30.40.10">
    <property type="entry name" value="Zinc/RING finger domain, C3HC4 (zinc finger)"/>
    <property type="match status" value="1"/>
</dbReference>
<dbReference type="Pfam" id="PF11464">
    <property type="entry name" value="Rbsn"/>
    <property type="match status" value="1"/>
</dbReference>
<dbReference type="SUPFAM" id="SSF57903">
    <property type="entry name" value="FYVE/PHD zinc finger"/>
    <property type="match status" value="1"/>
</dbReference>
<dbReference type="InterPro" id="IPR017455">
    <property type="entry name" value="Znf_FYVE-rel"/>
</dbReference>
<dbReference type="InterPro" id="IPR013083">
    <property type="entry name" value="Znf_RING/FYVE/PHD"/>
</dbReference>
<evidence type="ECO:0000313" key="7">
    <source>
        <dbReference type="WBParaSite" id="PgB02X_g133_t01"/>
    </source>
</evidence>
<evidence type="ECO:0000256" key="2">
    <source>
        <dbReference type="ARBA" id="ARBA00022771"/>
    </source>
</evidence>
<dbReference type="Pfam" id="PF01363">
    <property type="entry name" value="FYVE"/>
    <property type="match status" value="1"/>
</dbReference>
<sequence>FYEVGSRQRTKCTSGLPSEIVPQKVMSEVFVMEADSSATIDEIIRQGFLCPFCLQDLGDASHLQAHVEKYHRESASSAYAFDNLKGFFDKARQKIMQIDTPFSNFDLPALAASSSSTALEARSTDGEVSRRKSPRRFFDELQGMGISRSHTEYFLKCRAPCINEAAIQTNNLIIRLDKLVNQCPADVSKRKAFERETVPWVADVDMNTCRVCNAKFTLTRRRHHCRLCGKIMCHSCSQFLPFITARRLTNPAFAAQMLEEIWRVEAKESAETGFAVDSSPSKPPRVTDAIRHAVSSDSLQSMRKKSEKILSSTLALMKGDGTEVSLASLLQQDENEHLRICAVCKNLLDIRDEKMEQMSAPPMVVVLYDRLCTLMREAEKLTTSYARMHDSLSKGESMYTLESATQLRNKLVNLHREIDSLSAKVEGLGLSEGSVQKASPRERVLQRNIRQLAVRTLQEMILQLIALPKEEEYKQLQERRRAEITRQTELEKERNAFTVESSASNTSLKDFVRGVSEEENPTGAFTKGSTSFANVESTSVFGDGGWTPSSHSAYRFNPFVDDEQEIDPLQQQIFIIKGYLKEAAEDGRLDEVEILEGNLRDLQNELKGHGGGISRNG</sequence>
<dbReference type="PROSITE" id="PS50178">
    <property type="entry name" value="ZF_FYVE"/>
    <property type="match status" value="1"/>
</dbReference>
<keyword evidence="6" id="KW-1185">Reference proteome</keyword>
<reference evidence="7" key="1">
    <citation type="submission" date="2022-11" db="UniProtKB">
        <authorList>
            <consortium name="WormBaseParasite"/>
        </authorList>
    </citation>
    <scope>IDENTIFICATION</scope>
</reference>
<dbReference type="Gene3D" id="4.10.860.20">
    <property type="entry name" value="Rabenosyn, Rab binding domain"/>
    <property type="match status" value="1"/>
</dbReference>
<keyword evidence="3" id="KW-0862">Zinc</keyword>
<proteinExistence type="predicted"/>
<evidence type="ECO:0000256" key="1">
    <source>
        <dbReference type="ARBA" id="ARBA00022723"/>
    </source>
</evidence>
<dbReference type="GO" id="GO:0008270">
    <property type="term" value="F:zinc ion binding"/>
    <property type="evidence" value="ECO:0007669"/>
    <property type="project" value="UniProtKB-KW"/>
</dbReference>
<dbReference type="SMART" id="SM00064">
    <property type="entry name" value="FYVE"/>
    <property type="match status" value="1"/>
</dbReference>
<dbReference type="InterPro" id="IPR000306">
    <property type="entry name" value="Znf_FYVE"/>
</dbReference>
<dbReference type="SUPFAM" id="SSF140125">
    <property type="entry name" value="Rabenosyn-5 Rab-binding domain-like"/>
    <property type="match status" value="1"/>
</dbReference>
<dbReference type="PROSITE" id="PS00028">
    <property type="entry name" value="ZINC_FINGER_C2H2_1"/>
    <property type="match status" value="1"/>
</dbReference>
<accession>A0A914ZH93</accession>
<feature type="domain" description="FYVE-type" evidence="5">
    <location>
        <begin position="203"/>
        <end position="237"/>
    </location>
</feature>
<evidence type="ECO:0000256" key="4">
    <source>
        <dbReference type="PROSITE-ProRule" id="PRU00091"/>
    </source>
</evidence>